<dbReference type="Pfam" id="PF00459">
    <property type="entry name" value="Inositol_P"/>
    <property type="match status" value="1"/>
</dbReference>
<evidence type="ECO:0000256" key="1">
    <source>
        <dbReference type="ARBA" id="ARBA00001033"/>
    </source>
</evidence>
<evidence type="ECO:0000313" key="9">
    <source>
        <dbReference type="Proteomes" id="UP001589748"/>
    </source>
</evidence>
<accession>A0ABV5LV62</accession>
<protein>
    <recommendedName>
        <fullName evidence="7">Inositol-1-monophosphatase</fullName>
        <ecNumber evidence="7">3.1.3.25</ecNumber>
    </recommendedName>
</protein>
<dbReference type="GO" id="GO:0016787">
    <property type="term" value="F:hydrolase activity"/>
    <property type="evidence" value="ECO:0007669"/>
    <property type="project" value="UniProtKB-KW"/>
</dbReference>
<dbReference type="InterPro" id="IPR033942">
    <property type="entry name" value="IMPase"/>
</dbReference>
<dbReference type="PANTHER" id="PTHR20854">
    <property type="entry name" value="INOSITOL MONOPHOSPHATASE"/>
    <property type="match status" value="1"/>
</dbReference>
<dbReference type="RefSeq" id="WP_380137659.1">
    <property type="nucleotide sequence ID" value="NZ_JBHLUI010000008.1"/>
</dbReference>
<dbReference type="Gene3D" id="3.30.540.10">
    <property type="entry name" value="Fructose-1,6-Bisphosphatase, subunit A, domain 1"/>
    <property type="match status" value="1"/>
</dbReference>
<dbReference type="CDD" id="cd01639">
    <property type="entry name" value="IMPase"/>
    <property type="match status" value="1"/>
</dbReference>
<dbReference type="SUPFAM" id="SSF56655">
    <property type="entry name" value="Carbohydrate phosphatase"/>
    <property type="match status" value="1"/>
</dbReference>
<comment type="catalytic activity">
    <reaction evidence="1 7">
        <text>a myo-inositol phosphate + H2O = myo-inositol + phosphate</text>
        <dbReference type="Rhea" id="RHEA:24056"/>
        <dbReference type="ChEBI" id="CHEBI:15377"/>
        <dbReference type="ChEBI" id="CHEBI:17268"/>
        <dbReference type="ChEBI" id="CHEBI:43474"/>
        <dbReference type="ChEBI" id="CHEBI:84139"/>
        <dbReference type="EC" id="3.1.3.25"/>
    </reaction>
</comment>
<organism evidence="8 9">
    <name type="scientific">Kineococcus gynurae</name>
    <dbReference type="NCBI Taxonomy" id="452979"/>
    <lineage>
        <taxon>Bacteria</taxon>
        <taxon>Bacillati</taxon>
        <taxon>Actinomycetota</taxon>
        <taxon>Actinomycetes</taxon>
        <taxon>Kineosporiales</taxon>
        <taxon>Kineosporiaceae</taxon>
        <taxon>Kineococcus</taxon>
    </lineage>
</organism>
<keyword evidence="6 7" id="KW-0460">Magnesium</keyword>
<dbReference type="InterPro" id="IPR020583">
    <property type="entry name" value="Inositol_monoP_metal-BS"/>
</dbReference>
<evidence type="ECO:0000256" key="6">
    <source>
        <dbReference type="ARBA" id="ARBA00022842"/>
    </source>
</evidence>
<evidence type="ECO:0000256" key="5">
    <source>
        <dbReference type="ARBA" id="ARBA00022801"/>
    </source>
</evidence>
<comment type="cofactor">
    <cofactor evidence="2 7">
        <name>Mg(2+)</name>
        <dbReference type="ChEBI" id="CHEBI:18420"/>
    </cofactor>
</comment>
<gene>
    <name evidence="8" type="ORF">ACFFVI_13265</name>
</gene>
<sequence length="288" mass="30061">MIAPDLPTGAELTRLREVAEVVATEAGRLIVSQRPDRVAVAATKSSPTDVVTAMDHAAEQLLIGRLQELRPEDGFLGEESGFRPGRSGLTWVVDPIDGTVNYLYGLPSYAVSVALVAGAEPTAEPDPRTWQALVGCVHAPALGETWSAARGQGARLAESTGTRDLAGPASPGLAEALVATGFGYSAPRRRRQAEVVLDLLPRIRDLRRTGVASLDLCAVAAGRVDGYYERGLNAWDFAGALVVARETGAVVTDFAGGEPHPGGLLAAGAGLHRVLLDALLSAGVTRED</sequence>
<dbReference type="Proteomes" id="UP001589748">
    <property type="component" value="Unassembled WGS sequence"/>
</dbReference>
<reference evidence="8 9" key="1">
    <citation type="submission" date="2024-09" db="EMBL/GenBank/DDBJ databases">
        <authorList>
            <person name="Sun Q."/>
            <person name="Mori K."/>
        </authorList>
    </citation>
    <scope>NUCLEOTIDE SEQUENCE [LARGE SCALE GENOMIC DNA]</scope>
    <source>
        <strain evidence="8 9">TISTR 1856</strain>
    </source>
</reference>
<evidence type="ECO:0000256" key="2">
    <source>
        <dbReference type="ARBA" id="ARBA00001946"/>
    </source>
</evidence>
<dbReference type="PROSITE" id="PS00629">
    <property type="entry name" value="IMP_1"/>
    <property type="match status" value="1"/>
</dbReference>
<keyword evidence="4 7" id="KW-0479">Metal-binding</keyword>
<evidence type="ECO:0000256" key="4">
    <source>
        <dbReference type="ARBA" id="ARBA00022723"/>
    </source>
</evidence>
<keyword evidence="9" id="KW-1185">Reference proteome</keyword>
<evidence type="ECO:0000313" key="8">
    <source>
        <dbReference type="EMBL" id="MFB9377935.1"/>
    </source>
</evidence>
<dbReference type="PANTHER" id="PTHR20854:SF4">
    <property type="entry name" value="INOSITOL-1-MONOPHOSPHATASE-RELATED"/>
    <property type="match status" value="1"/>
</dbReference>
<proteinExistence type="inferred from homology"/>
<dbReference type="EC" id="3.1.3.25" evidence="7"/>
<name>A0ABV5LV62_9ACTN</name>
<dbReference type="EMBL" id="JBHMDM010000007">
    <property type="protein sequence ID" value="MFB9377935.1"/>
    <property type="molecule type" value="Genomic_DNA"/>
</dbReference>
<evidence type="ECO:0000256" key="3">
    <source>
        <dbReference type="ARBA" id="ARBA00009759"/>
    </source>
</evidence>
<dbReference type="InterPro" id="IPR000760">
    <property type="entry name" value="Inositol_monophosphatase-like"/>
</dbReference>
<dbReference type="PROSITE" id="PS00630">
    <property type="entry name" value="IMP_2"/>
    <property type="match status" value="1"/>
</dbReference>
<comment type="similarity">
    <text evidence="3 7">Belongs to the inositol monophosphatase superfamily.</text>
</comment>
<comment type="caution">
    <text evidence="8">The sequence shown here is derived from an EMBL/GenBank/DDBJ whole genome shotgun (WGS) entry which is preliminary data.</text>
</comment>
<evidence type="ECO:0000256" key="7">
    <source>
        <dbReference type="RuleBase" id="RU364068"/>
    </source>
</evidence>
<dbReference type="InterPro" id="IPR020550">
    <property type="entry name" value="Inositol_monophosphatase_CS"/>
</dbReference>
<dbReference type="PRINTS" id="PR00377">
    <property type="entry name" value="IMPHPHTASES"/>
</dbReference>
<keyword evidence="5 7" id="KW-0378">Hydrolase</keyword>
<dbReference type="Gene3D" id="3.40.190.80">
    <property type="match status" value="1"/>
</dbReference>